<evidence type="ECO:0000256" key="4">
    <source>
        <dbReference type="ARBA" id="ARBA00022617"/>
    </source>
</evidence>
<comment type="subcellular location">
    <subcellularLocation>
        <location evidence="2">Membrane</location>
        <topology evidence="2">Multi-pass membrane protein</topology>
    </subcellularLocation>
</comment>
<keyword evidence="9" id="KW-0408">Iron</keyword>
<keyword evidence="8 12" id="KW-1133">Transmembrane helix</keyword>
<dbReference type="Proteomes" id="UP001303373">
    <property type="component" value="Chromosome 1"/>
</dbReference>
<evidence type="ECO:0000256" key="6">
    <source>
        <dbReference type="ARBA" id="ARBA00022723"/>
    </source>
</evidence>
<dbReference type="PANTHER" id="PTHR15422:SF24">
    <property type="entry name" value="DOMON RELATED DOMAIN-CONTAINING PROTEIN"/>
    <property type="match status" value="1"/>
</dbReference>
<keyword evidence="6" id="KW-0479">Metal-binding</keyword>
<dbReference type="GO" id="GO:0016020">
    <property type="term" value="C:membrane"/>
    <property type="evidence" value="ECO:0007669"/>
    <property type="project" value="UniProtKB-SubCell"/>
</dbReference>
<dbReference type="InterPro" id="IPR006593">
    <property type="entry name" value="Cyt_b561/ferric_Rdtase_TM"/>
</dbReference>
<evidence type="ECO:0000313" key="14">
    <source>
        <dbReference type="EMBL" id="WPG98090.1"/>
    </source>
</evidence>
<feature type="compositionally biased region" description="Polar residues" evidence="11">
    <location>
        <begin position="899"/>
        <end position="909"/>
    </location>
</feature>
<dbReference type="EMBL" id="CP138580">
    <property type="protein sequence ID" value="WPG98090.1"/>
    <property type="molecule type" value="Genomic_DNA"/>
</dbReference>
<feature type="compositionally biased region" description="Pro residues" evidence="11">
    <location>
        <begin position="599"/>
        <end position="618"/>
    </location>
</feature>
<feature type="transmembrane region" description="Helical" evidence="12">
    <location>
        <begin position="65"/>
        <end position="90"/>
    </location>
</feature>
<name>A0AAQ3M1E5_9PEZI</name>
<feature type="compositionally biased region" description="Basic and acidic residues" evidence="11">
    <location>
        <begin position="522"/>
        <end position="544"/>
    </location>
</feature>
<evidence type="ECO:0000256" key="10">
    <source>
        <dbReference type="ARBA" id="ARBA00023136"/>
    </source>
</evidence>
<dbReference type="GO" id="GO:0046872">
    <property type="term" value="F:metal ion binding"/>
    <property type="evidence" value="ECO:0007669"/>
    <property type="project" value="UniProtKB-KW"/>
</dbReference>
<keyword evidence="15" id="KW-1185">Reference proteome</keyword>
<feature type="compositionally biased region" description="Basic and acidic residues" evidence="11">
    <location>
        <begin position="945"/>
        <end position="960"/>
    </location>
</feature>
<keyword evidence="3" id="KW-0813">Transport</keyword>
<sequence>MGDDNFSPPGTSSYSSNTLHVGDGTWDISRDTFLLPNLVGMNFDTMRYNGMGNRFRGLPEYHRLIVGHGVLAAITFLGIVPLAIFFAKYGFFDRRRSMKIHVYLQILTVFLSTVILVLGWFAVGPERSLSNPHHGIGVAIYTLIMFQFLYGWLMARAERRRKNPMELTRTPLKVWLHKLLGRTVAILAFVQIPLGLTLYGSPKVLFILFGVWGALLIFAYLALDRYYFEKRPVEFGIHGRGRQGGPTEYYSDYGSYLSGTRTDFVQDERPPKKEHHWGRDILAVGGLLGAYEAFKHRKSAKREEREQAELDEERRHSQGPPRMSGARPPGSLLLSSGPYDQSTTGPGGPHRRPGSRPPGRQRPESGMSTESWEDEKFHQRSENHTWRNRLLTGAAGFAAFEGFKSFLNRRRGKDSDYNETGRYRPPLGGNQSFVSQTDVSRIQNGHAPFSPGTPGGRVGGAPIPPSPMTPSRPPQQRRPSVDSLSYADEESYAGRPMPPQHEESHTLRNSIATFGAIAGFKEWNKSRRERNERQRSDRIRRQELDNEDLYNRRISGNYPRPGDGGHGRSSIDETVMTGVTTEGPGYSGTNQNSSRYNVPPRPPTSGGPPPDTLHPPLPAGAGTISTSAVGSSMPPNTYDQGFSQHNQQSVNVTQQGYTLPPPPPGPPPGGMNQPLQYPQPDSGVLQMPSGSVNPDPSRLVSQGHPGRDAAAAGLAGAALGGMAARRRHSQSPARDNSQQDIRRRVQRQERRGSVTSSAGNTGSNLPGNESVNSPPISVKVKMHNDGRATLRRLPPDEAAAERAQRRQERRQRSRRGSSISSNGDASPGGAGGRYRRTGGPPPAMRSSSTQPITDIPPIPPSHSSSAGRRASELNLPPALPGGMLSSVSPSRPPPHGESPSGTHGLSPQGQPIVGSGLSGDVGSPGTGTDVSAFADNRRRRRAERARRLEAARGSNRVEFE</sequence>
<evidence type="ECO:0000256" key="2">
    <source>
        <dbReference type="ARBA" id="ARBA00004141"/>
    </source>
</evidence>
<feature type="compositionally biased region" description="Polar residues" evidence="11">
    <location>
        <begin position="753"/>
        <end position="775"/>
    </location>
</feature>
<evidence type="ECO:0000256" key="7">
    <source>
        <dbReference type="ARBA" id="ARBA00022982"/>
    </source>
</evidence>
<dbReference type="PROSITE" id="PS50939">
    <property type="entry name" value="CYTOCHROME_B561"/>
    <property type="match status" value="1"/>
</dbReference>
<evidence type="ECO:0000256" key="3">
    <source>
        <dbReference type="ARBA" id="ARBA00022448"/>
    </source>
</evidence>
<dbReference type="AlphaFoldDB" id="A0AAQ3M1E5"/>
<evidence type="ECO:0000259" key="13">
    <source>
        <dbReference type="PROSITE" id="PS50939"/>
    </source>
</evidence>
<feature type="region of interest" description="Disordered" evidence="11">
    <location>
        <begin position="411"/>
        <end position="505"/>
    </location>
</feature>
<evidence type="ECO:0000256" key="1">
    <source>
        <dbReference type="ARBA" id="ARBA00001970"/>
    </source>
</evidence>
<feature type="transmembrane region" description="Helical" evidence="12">
    <location>
        <begin position="102"/>
        <end position="123"/>
    </location>
</feature>
<feature type="compositionally biased region" description="Basic and acidic residues" evidence="11">
    <location>
        <begin position="301"/>
        <end position="316"/>
    </location>
</feature>
<organism evidence="14 15">
    <name type="scientific">Acrodontium crateriforme</name>
    <dbReference type="NCBI Taxonomy" id="150365"/>
    <lineage>
        <taxon>Eukaryota</taxon>
        <taxon>Fungi</taxon>
        <taxon>Dikarya</taxon>
        <taxon>Ascomycota</taxon>
        <taxon>Pezizomycotina</taxon>
        <taxon>Dothideomycetes</taxon>
        <taxon>Dothideomycetidae</taxon>
        <taxon>Mycosphaerellales</taxon>
        <taxon>Teratosphaeriaceae</taxon>
        <taxon>Acrodontium</taxon>
    </lineage>
</organism>
<evidence type="ECO:0000256" key="8">
    <source>
        <dbReference type="ARBA" id="ARBA00022989"/>
    </source>
</evidence>
<proteinExistence type="predicted"/>
<keyword evidence="4" id="KW-0349">Heme</keyword>
<feature type="compositionally biased region" description="Polar residues" evidence="11">
    <location>
        <begin position="587"/>
        <end position="596"/>
    </location>
</feature>
<feature type="compositionally biased region" description="Pro residues" evidence="11">
    <location>
        <begin position="659"/>
        <end position="669"/>
    </location>
</feature>
<feature type="compositionally biased region" description="Basic and acidic residues" evidence="11">
    <location>
        <begin position="413"/>
        <end position="422"/>
    </location>
</feature>
<feature type="compositionally biased region" description="Polar residues" evidence="11">
    <location>
        <begin position="623"/>
        <end position="657"/>
    </location>
</feature>
<dbReference type="GO" id="GO:0020037">
    <property type="term" value="F:heme binding"/>
    <property type="evidence" value="ECO:0007669"/>
    <property type="project" value="TreeGrafter"/>
</dbReference>
<feature type="compositionally biased region" description="Basic and acidic residues" evidence="11">
    <location>
        <begin position="740"/>
        <end position="752"/>
    </location>
</feature>
<accession>A0AAQ3M1E5</accession>
<dbReference type="CDD" id="cd08760">
    <property type="entry name" value="Cyt_b561_FRRS1_like"/>
    <property type="match status" value="1"/>
</dbReference>
<evidence type="ECO:0000256" key="11">
    <source>
        <dbReference type="SAM" id="MobiDB-lite"/>
    </source>
</evidence>
<reference evidence="14 15" key="1">
    <citation type="submission" date="2023-11" db="EMBL/GenBank/DDBJ databases">
        <title>An acidophilic fungus is an integral part of prey digestion in a carnivorous sundew plant.</title>
        <authorList>
            <person name="Tsai I.J."/>
        </authorList>
    </citation>
    <scope>NUCLEOTIDE SEQUENCE [LARGE SCALE GENOMIC DNA]</scope>
    <source>
        <strain evidence="14">169a</strain>
    </source>
</reference>
<evidence type="ECO:0000313" key="15">
    <source>
        <dbReference type="Proteomes" id="UP001303373"/>
    </source>
</evidence>
<evidence type="ECO:0000256" key="12">
    <source>
        <dbReference type="SAM" id="Phobius"/>
    </source>
</evidence>
<gene>
    <name evidence="14" type="ORF">R9X50_00087600</name>
</gene>
<feature type="transmembrane region" description="Helical" evidence="12">
    <location>
        <begin position="135"/>
        <end position="155"/>
    </location>
</feature>
<feature type="transmembrane region" description="Helical" evidence="12">
    <location>
        <begin position="205"/>
        <end position="223"/>
    </location>
</feature>
<feature type="compositionally biased region" description="Polar residues" evidence="11">
    <location>
        <begin position="429"/>
        <end position="443"/>
    </location>
</feature>
<feature type="compositionally biased region" description="Basic and acidic residues" evidence="11">
    <location>
        <begin position="782"/>
        <end position="806"/>
    </location>
</feature>
<feature type="region of interest" description="Disordered" evidence="11">
    <location>
        <begin position="296"/>
        <end position="382"/>
    </location>
</feature>
<dbReference type="SMART" id="SM00665">
    <property type="entry name" value="B561"/>
    <property type="match status" value="1"/>
</dbReference>
<feature type="compositionally biased region" description="Pro residues" evidence="11">
    <location>
        <begin position="462"/>
        <end position="473"/>
    </location>
</feature>
<feature type="compositionally biased region" description="Gly residues" evidence="11">
    <location>
        <begin position="916"/>
        <end position="925"/>
    </location>
</feature>
<feature type="compositionally biased region" description="Low complexity" evidence="11">
    <location>
        <begin position="708"/>
        <end position="723"/>
    </location>
</feature>
<dbReference type="Gene3D" id="1.20.120.1770">
    <property type="match status" value="1"/>
</dbReference>
<dbReference type="GO" id="GO:0140575">
    <property type="term" value="F:transmembrane monodehydroascorbate reductase activity"/>
    <property type="evidence" value="ECO:0007669"/>
    <property type="project" value="InterPro"/>
</dbReference>
<feature type="region of interest" description="Disordered" evidence="11">
    <location>
        <begin position="519"/>
        <end position="960"/>
    </location>
</feature>
<evidence type="ECO:0000256" key="9">
    <source>
        <dbReference type="ARBA" id="ARBA00023004"/>
    </source>
</evidence>
<comment type="cofactor">
    <cofactor evidence="1">
        <name>heme b</name>
        <dbReference type="ChEBI" id="CHEBI:60344"/>
    </cofactor>
</comment>
<dbReference type="PANTHER" id="PTHR15422">
    <property type="entry name" value="OS05G0565100 PROTEIN"/>
    <property type="match status" value="1"/>
</dbReference>
<dbReference type="InterPro" id="IPR045150">
    <property type="entry name" value="CYB561D1/2"/>
</dbReference>
<evidence type="ECO:0000256" key="5">
    <source>
        <dbReference type="ARBA" id="ARBA00022692"/>
    </source>
</evidence>
<keyword evidence="7" id="KW-0249">Electron transport</keyword>
<keyword evidence="10 12" id="KW-0472">Membrane</keyword>
<keyword evidence="5 12" id="KW-0812">Transmembrane</keyword>
<feature type="domain" description="Cytochrome b561" evidence="13">
    <location>
        <begin position="35"/>
        <end position="230"/>
    </location>
</feature>
<protein>
    <recommendedName>
        <fullName evidence="13">Cytochrome b561 domain-containing protein</fullName>
    </recommendedName>
</protein>